<evidence type="ECO:0000256" key="5">
    <source>
        <dbReference type="ARBA" id="ARBA00022840"/>
    </source>
</evidence>
<evidence type="ECO:0000313" key="11">
    <source>
        <dbReference type="EMBL" id="CAE0347773.1"/>
    </source>
</evidence>
<dbReference type="CDD" id="cd03263">
    <property type="entry name" value="ABC_subfamily_A"/>
    <property type="match status" value="1"/>
</dbReference>
<dbReference type="InterPro" id="IPR027417">
    <property type="entry name" value="P-loop_NTPase"/>
</dbReference>
<feature type="transmembrane region" description="Helical" evidence="9">
    <location>
        <begin position="126"/>
        <end position="153"/>
    </location>
</feature>
<dbReference type="EMBL" id="HBII01015672">
    <property type="protein sequence ID" value="CAE0347773.1"/>
    <property type="molecule type" value="Transcribed_RNA"/>
</dbReference>
<dbReference type="PROSITE" id="PS50893">
    <property type="entry name" value="ABC_TRANSPORTER_2"/>
    <property type="match status" value="1"/>
</dbReference>
<dbReference type="PANTHER" id="PTHR19229:SF263">
    <property type="entry name" value="CHROMOSOME UNDETERMINED SCAFFOLD_17, WHOLE GENOME SHOTGUN SEQUENCE"/>
    <property type="match status" value="1"/>
</dbReference>
<dbReference type="Gene3D" id="3.40.50.300">
    <property type="entry name" value="P-loop containing nucleotide triphosphate hydrolases"/>
    <property type="match status" value="1"/>
</dbReference>
<organism evidence="11">
    <name type="scientific">Euplotes harpa</name>
    <dbReference type="NCBI Taxonomy" id="151035"/>
    <lineage>
        <taxon>Eukaryota</taxon>
        <taxon>Sar</taxon>
        <taxon>Alveolata</taxon>
        <taxon>Ciliophora</taxon>
        <taxon>Intramacronucleata</taxon>
        <taxon>Spirotrichea</taxon>
        <taxon>Hypotrichia</taxon>
        <taxon>Euplotida</taxon>
        <taxon>Euplotidae</taxon>
        <taxon>Euplotes</taxon>
    </lineage>
</organism>
<keyword evidence="2" id="KW-0813">Transport</keyword>
<dbReference type="GO" id="GO:0140359">
    <property type="term" value="F:ABC-type transporter activity"/>
    <property type="evidence" value="ECO:0007669"/>
    <property type="project" value="InterPro"/>
</dbReference>
<evidence type="ECO:0000256" key="1">
    <source>
        <dbReference type="ARBA" id="ARBA00004141"/>
    </source>
</evidence>
<feature type="transmembrane region" description="Helical" evidence="9">
    <location>
        <begin position="296"/>
        <end position="316"/>
    </location>
</feature>
<dbReference type="Pfam" id="PF12698">
    <property type="entry name" value="ABC2_membrane_3"/>
    <property type="match status" value="1"/>
</dbReference>
<dbReference type="SUPFAM" id="SSF52540">
    <property type="entry name" value="P-loop containing nucleoside triphosphate hydrolases"/>
    <property type="match status" value="1"/>
</dbReference>
<dbReference type="GO" id="GO:0016020">
    <property type="term" value="C:membrane"/>
    <property type="evidence" value="ECO:0007669"/>
    <property type="project" value="UniProtKB-SubCell"/>
</dbReference>
<protein>
    <recommendedName>
        <fullName evidence="10">ABC transporter domain-containing protein</fullName>
    </recommendedName>
</protein>
<evidence type="ECO:0000256" key="9">
    <source>
        <dbReference type="SAM" id="Phobius"/>
    </source>
</evidence>
<evidence type="ECO:0000256" key="2">
    <source>
        <dbReference type="ARBA" id="ARBA00022448"/>
    </source>
</evidence>
<feature type="transmembrane region" description="Helical" evidence="9">
    <location>
        <begin position="84"/>
        <end position="105"/>
    </location>
</feature>
<feature type="region of interest" description="Disordered" evidence="8">
    <location>
        <begin position="732"/>
        <end position="762"/>
    </location>
</feature>
<evidence type="ECO:0000256" key="8">
    <source>
        <dbReference type="SAM" id="MobiDB-lite"/>
    </source>
</evidence>
<dbReference type="SMART" id="SM00382">
    <property type="entry name" value="AAA"/>
    <property type="match status" value="1"/>
</dbReference>
<evidence type="ECO:0000256" key="7">
    <source>
        <dbReference type="ARBA" id="ARBA00023136"/>
    </source>
</evidence>
<dbReference type="GO" id="GO:0005524">
    <property type="term" value="F:ATP binding"/>
    <property type="evidence" value="ECO:0007669"/>
    <property type="project" value="UniProtKB-KW"/>
</dbReference>
<dbReference type="GO" id="GO:0016887">
    <property type="term" value="F:ATP hydrolysis activity"/>
    <property type="evidence" value="ECO:0007669"/>
    <property type="project" value="InterPro"/>
</dbReference>
<evidence type="ECO:0000256" key="4">
    <source>
        <dbReference type="ARBA" id="ARBA00022741"/>
    </source>
</evidence>
<dbReference type="GO" id="GO:0005319">
    <property type="term" value="F:lipid transporter activity"/>
    <property type="evidence" value="ECO:0007669"/>
    <property type="project" value="TreeGrafter"/>
</dbReference>
<reference evidence="11" key="1">
    <citation type="submission" date="2021-01" db="EMBL/GenBank/DDBJ databases">
        <authorList>
            <person name="Corre E."/>
            <person name="Pelletier E."/>
            <person name="Niang G."/>
            <person name="Scheremetjew M."/>
            <person name="Finn R."/>
            <person name="Kale V."/>
            <person name="Holt S."/>
            <person name="Cochrane G."/>
            <person name="Meng A."/>
            <person name="Brown T."/>
            <person name="Cohen L."/>
        </authorList>
    </citation>
    <scope>NUCLEOTIDE SEQUENCE</scope>
    <source>
        <strain evidence="11">FSP1.4</strain>
    </source>
</reference>
<evidence type="ECO:0000256" key="3">
    <source>
        <dbReference type="ARBA" id="ARBA00022692"/>
    </source>
</evidence>
<evidence type="ECO:0000259" key="10">
    <source>
        <dbReference type="PROSITE" id="PS50893"/>
    </source>
</evidence>
<dbReference type="InterPro" id="IPR026082">
    <property type="entry name" value="ABCA"/>
</dbReference>
<dbReference type="InterPro" id="IPR013525">
    <property type="entry name" value="ABC2_TM"/>
</dbReference>
<proteinExistence type="predicted"/>
<gene>
    <name evidence="11" type="ORF">EHAR0213_LOCUS6684</name>
</gene>
<dbReference type="InterPro" id="IPR003593">
    <property type="entry name" value="AAA+_ATPase"/>
</dbReference>
<evidence type="ECO:0000256" key="6">
    <source>
        <dbReference type="ARBA" id="ARBA00022989"/>
    </source>
</evidence>
<dbReference type="Pfam" id="PF00005">
    <property type="entry name" value="ABC_tran"/>
    <property type="match status" value="1"/>
</dbReference>
<keyword evidence="6 9" id="KW-1133">Transmembrane helix</keyword>
<sequence>MPSTFMDNFTAPMKPDPNMLLIKNTIDSGILDYLKKKKKREENQGLDFDDLEDFDFDGQESLHINTTYSNYPLVTSRFFKDANIISLVGSFYMALGPLVTFVVLLTEVVKEKELKVRQRISHSSFWCHWFITGMFFSLIVSIMTILTGLAFQFDLFYNAGFFVFILMFIFSIAMVLLAFIISTIVSTQKMAYTVSYAFVLFAVVIEMMLTNSLVTYFIFFNDKSDTSIDVIRVAFYMFPPFIYSIIMGIIIRKATTHFDENGQQFVKGTSFGWKDMIEPETGQFSMGDTYQSPTPLHSFGMMFLLITIYGILIWYLDHVISSNRGTNESVYFFLTPKYWEGIFCRKKAQLRIKRRKREINFDELLQDIHHLHVDNSIKDEQEKVIADVKDGIACEGMRVINLKKTFRKYPCGIRSKKDTYANKGIYLDMSEKELLCILGHNGAGKTTMIGVLTGVIAPSSGTATLGGFDINDEIDEVKKIIGVVPQFDILWEELTAEEHMVILSKIKGVADSEIDRTVDELLEAVNLKDVKKARTCTFSGGMKRRLSVAISCIGDPKIVFMDEPTTGMDPVSRRQVWNLIQELKNKRYVILTTHSMEEADVLGDRIAVIVDGEFKCIGTPLYLKNSFGDGYRINVVTEQPNVDRVIEIMSKLVPAAKLLDESGGSIVFCVPISNIIEITPILKLIEKQSGSSNTKIEDPYLQELRTLVSDCGLSQTTLEEVFMIVTGKKKPKEKKEIAPSYEPPKILQKSPSSSGKFEETKGSEVIDLSDPFFNKKDLRRSTVHKSAE</sequence>
<keyword evidence="7 9" id="KW-0472">Membrane</keyword>
<comment type="subcellular location">
    <subcellularLocation>
        <location evidence="1">Membrane</location>
        <topology evidence="1">Multi-pass membrane protein</topology>
    </subcellularLocation>
</comment>
<name>A0A7S3J7F5_9SPIT</name>
<dbReference type="FunFam" id="3.40.50.300:FF:000665">
    <property type="entry name" value="ABC transporter A family member 2"/>
    <property type="match status" value="1"/>
</dbReference>
<keyword evidence="3 9" id="KW-0812">Transmembrane</keyword>
<keyword evidence="4" id="KW-0547">Nucleotide-binding</keyword>
<accession>A0A7S3J7F5</accession>
<dbReference type="InterPro" id="IPR003439">
    <property type="entry name" value="ABC_transporter-like_ATP-bd"/>
</dbReference>
<feature type="transmembrane region" description="Helical" evidence="9">
    <location>
        <begin position="159"/>
        <end position="185"/>
    </location>
</feature>
<feature type="transmembrane region" description="Helical" evidence="9">
    <location>
        <begin position="197"/>
        <end position="219"/>
    </location>
</feature>
<feature type="domain" description="ABC transporter" evidence="10">
    <location>
        <begin position="397"/>
        <end position="636"/>
    </location>
</feature>
<feature type="transmembrane region" description="Helical" evidence="9">
    <location>
        <begin position="231"/>
        <end position="251"/>
    </location>
</feature>
<dbReference type="AlphaFoldDB" id="A0A7S3J7F5"/>
<keyword evidence="5" id="KW-0067">ATP-binding</keyword>
<dbReference type="PANTHER" id="PTHR19229">
    <property type="entry name" value="ATP-BINDING CASSETTE TRANSPORTER SUBFAMILY A ABCA"/>
    <property type="match status" value="1"/>
</dbReference>